<name>A0A0U1VYN1_9CAUD</name>
<keyword evidence="3" id="KW-1185">Reference proteome</keyword>
<protein>
    <submittedName>
        <fullName evidence="2">Capsid protein</fullName>
    </submittedName>
</protein>
<gene>
    <name evidence="2" type="ORF">LKA5_043</name>
</gene>
<dbReference type="Proteomes" id="UP000225231">
    <property type="component" value="Segment"/>
</dbReference>
<accession>A0A0U1VYN1</accession>
<proteinExistence type="predicted"/>
<evidence type="ECO:0000256" key="1">
    <source>
        <dbReference type="SAM" id="MobiDB-lite"/>
    </source>
</evidence>
<organism evidence="2 3">
    <name type="scientific">Pseudomonas phage LKA5</name>
    <dbReference type="NCBI Taxonomy" id="1327940"/>
    <lineage>
        <taxon>Viruses</taxon>
        <taxon>Duplodnaviria</taxon>
        <taxon>Heunggongvirae</taxon>
        <taxon>Uroviricota</taxon>
        <taxon>Caudoviricetes</taxon>
        <taxon>Hollowayvirus</taxon>
        <taxon>Hollowayvirus LKA5</taxon>
    </lineage>
</organism>
<evidence type="ECO:0000313" key="2">
    <source>
        <dbReference type="EMBL" id="AGR46395.1"/>
    </source>
</evidence>
<dbReference type="EMBL" id="KC900378">
    <property type="protein sequence ID" value="AGR46395.1"/>
    <property type="molecule type" value="Genomic_DNA"/>
</dbReference>
<sequence>MTASKTTMRYGDPNAMIQQAAGLFALCQGRNSTLNRLTGKMPSGTSDAEKKTKGQSSLELPIVQAQDLGRNKGDEVRFHFVQPANAFPIMGSEYAEGKGTGLKIGSDQLRVNQARFPVDLGDVMSQIRNPYDLRRLGRPKAKWFMDAYLDQSMLVHLAGARGNHYNKEWCLPLETHPKLADMLVNRVKAPTKNRHFVASADAITGVAPNAGEYNITTADVLDVDVVDSIATYMDQIELPPPPVKFEGDEAAEDSPIRVLLCSPAQYNSFAKQEKFRSWQAAALARASNAKQHPIFRVDAGLWSNTLIIKMPKPIRFYAGDPIKYCAAYNSEAELSAVVPDSFGNQYAVDRALLLGGQALAQAWAASEHSGMPFFWSEKDMDHGDKLELLIGAILGCSKIRFAVEATNGLEYTDHGVMAIDTAVKIIGPRK</sequence>
<feature type="region of interest" description="Disordered" evidence="1">
    <location>
        <begin position="37"/>
        <end position="62"/>
    </location>
</feature>
<dbReference type="InterPro" id="IPR025267">
    <property type="entry name" value="ORF017-like"/>
</dbReference>
<evidence type="ECO:0000313" key="3">
    <source>
        <dbReference type="Proteomes" id="UP000225231"/>
    </source>
</evidence>
<dbReference type="Pfam" id="PF13252">
    <property type="entry name" value="Phage_capsid_3"/>
    <property type="match status" value="1"/>
</dbReference>
<reference evidence="2 3" key="1">
    <citation type="submission" date="2013-04" db="EMBL/GenBank/DDBJ databases">
        <title>Complete genome sequence of F116-like bacteriophages.</title>
        <authorList>
            <person name="Lammens E.A."/>
            <person name="Lavigne R."/>
        </authorList>
    </citation>
    <scope>NUCLEOTIDE SEQUENCE [LARGE SCALE GENOMIC DNA]</scope>
    <source>
        <strain evidence="2">LKA5</strain>
    </source>
</reference>